<feature type="transmembrane region" description="Helical" evidence="1">
    <location>
        <begin position="74"/>
        <end position="95"/>
    </location>
</feature>
<sequence length="173" mass="19846">MLSKRSSSSVCRDQIEGAYRISDVANAQALLANCMQFNHSCQTLCDRVQCFHVAENVKRGWTAELRAHPYGKHLAFSICAFILSTFFPLLLVLLWVLESCLLVMILLLSALVKGGFFRSCCAVQSYYSRITDRFPPCWFLFDSFDCSFKRVHIKQRSESKRICTTAYRDDECL</sequence>
<keyword evidence="1" id="KW-0812">Transmembrane</keyword>
<reference evidence="2 3" key="1">
    <citation type="submission" date="2015-04" db="EMBL/GenBank/DDBJ databases">
        <title>Draft genome of the roundworm Trichinella nativa.</title>
        <authorList>
            <person name="Mitreva M."/>
        </authorList>
    </citation>
    <scope>NUCLEOTIDE SEQUENCE [LARGE SCALE GENOMIC DNA]</scope>
    <source>
        <strain evidence="2 3">ISS45</strain>
    </source>
</reference>
<proteinExistence type="predicted"/>
<gene>
    <name evidence="2" type="ORF">D917_09038</name>
</gene>
<keyword evidence="1" id="KW-0472">Membrane</keyword>
<evidence type="ECO:0000313" key="3">
    <source>
        <dbReference type="Proteomes" id="UP000243006"/>
    </source>
</evidence>
<evidence type="ECO:0000256" key="1">
    <source>
        <dbReference type="SAM" id="Phobius"/>
    </source>
</evidence>
<evidence type="ECO:0000313" key="2">
    <source>
        <dbReference type="EMBL" id="OUC44515.1"/>
    </source>
</evidence>
<name>A0A1Y3EHQ7_9BILA</name>
<dbReference type="Proteomes" id="UP000243006">
    <property type="component" value="Unassembled WGS sequence"/>
</dbReference>
<dbReference type="EMBL" id="LVZM01012458">
    <property type="protein sequence ID" value="OUC44515.1"/>
    <property type="molecule type" value="Genomic_DNA"/>
</dbReference>
<dbReference type="AlphaFoldDB" id="A0A1Y3EHQ7"/>
<comment type="caution">
    <text evidence="2">The sequence shown here is derived from an EMBL/GenBank/DDBJ whole genome shotgun (WGS) entry which is preliminary data.</text>
</comment>
<organism evidence="2 3">
    <name type="scientific">Trichinella nativa</name>
    <dbReference type="NCBI Taxonomy" id="6335"/>
    <lineage>
        <taxon>Eukaryota</taxon>
        <taxon>Metazoa</taxon>
        <taxon>Ecdysozoa</taxon>
        <taxon>Nematoda</taxon>
        <taxon>Enoplea</taxon>
        <taxon>Dorylaimia</taxon>
        <taxon>Trichinellida</taxon>
        <taxon>Trichinellidae</taxon>
        <taxon>Trichinella</taxon>
    </lineage>
</organism>
<accession>A0A1Y3EHQ7</accession>
<keyword evidence="1" id="KW-1133">Transmembrane helix</keyword>
<feature type="transmembrane region" description="Helical" evidence="1">
    <location>
        <begin position="101"/>
        <end position="123"/>
    </location>
</feature>
<protein>
    <submittedName>
        <fullName evidence="2">Uncharacterized protein</fullName>
    </submittedName>
</protein>